<dbReference type="OrthoDB" id="2272012at2759"/>
<feature type="compositionally biased region" description="Low complexity" evidence="2">
    <location>
        <begin position="1387"/>
        <end position="1399"/>
    </location>
</feature>
<reference evidence="5 6" key="1">
    <citation type="journal article" date="2018" name="MBio">
        <title>Comparative Genomics Reveals the Core Gene Toolbox for the Fungus-Insect Symbiosis.</title>
        <authorList>
            <person name="Wang Y."/>
            <person name="Stata M."/>
            <person name="Wang W."/>
            <person name="Stajich J.E."/>
            <person name="White M.M."/>
            <person name="Moncalvo J.M."/>
        </authorList>
    </citation>
    <scope>NUCLEOTIDE SEQUENCE [LARGE SCALE GENOMIC DNA]</scope>
    <source>
        <strain evidence="5 6">SWE-8-4</strain>
    </source>
</reference>
<gene>
    <name evidence="5" type="ORF">BB561_000615</name>
</gene>
<keyword evidence="6" id="KW-1185">Reference proteome</keyword>
<dbReference type="STRING" id="133385.A0A2T9YYB1"/>
<dbReference type="Gene3D" id="2.30.29.30">
    <property type="entry name" value="Pleckstrin-homology domain (PH domain)/Phosphotyrosine-binding domain (PTB)"/>
    <property type="match status" value="1"/>
</dbReference>
<dbReference type="CDD" id="cd00160">
    <property type="entry name" value="RhoGEF"/>
    <property type="match status" value="1"/>
</dbReference>
<dbReference type="InterPro" id="IPR000219">
    <property type="entry name" value="DH_dom"/>
</dbReference>
<dbReference type="SMART" id="SM00036">
    <property type="entry name" value="CNH"/>
    <property type="match status" value="1"/>
</dbReference>
<evidence type="ECO:0008006" key="7">
    <source>
        <dbReference type="Google" id="ProtNLM"/>
    </source>
</evidence>
<feature type="compositionally biased region" description="Polar residues" evidence="2">
    <location>
        <begin position="1404"/>
        <end position="1414"/>
    </location>
</feature>
<dbReference type="Pfam" id="PF00780">
    <property type="entry name" value="CNH"/>
    <property type="match status" value="1"/>
</dbReference>
<evidence type="ECO:0000313" key="5">
    <source>
        <dbReference type="EMBL" id="PVU97286.1"/>
    </source>
</evidence>
<evidence type="ECO:0000259" key="4">
    <source>
        <dbReference type="PROSITE" id="PS50219"/>
    </source>
</evidence>
<feature type="region of interest" description="Disordered" evidence="2">
    <location>
        <begin position="1367"/>
        <end position="1429"/>
    </location>
</feature>
<comment type="caution">
    <text evidence="5">The sequence shown here is derived from an EMBL/GenBank/DDBJ whole genome shotgun (WGS) entry which is preliminary data.</text>
</comment>
<dbReference type="GO" id="GO:0005085">
    <property type="term" value="F:guanyl-nucleotide exchange factor activity"/>
    <property type="evidence" value="ECO:0007669"/>
    <property type="project" value="UniProtKB-KW"/>
</dbReference>
<keyword evidence="1" id="KW-0344">Guanine-nucleotide releasing factor</keyword>
<organism evidence="5 6">
    <name type="scientific">Smittium simulii</name>
    <dbReference type="NCBI Taxonomy" id="133385"/>
    <lineage>
        <taxon>Eukaryota</taxon>
        <taxon>Fungi</taxon>
        <taxon>Fungi incertae sedis</taxon>
        <taxon>Zoopagomycota</taxon>
        <taxon>Kickxellomycotina</taxon>
        <taxon>Harpellomycetes</taxon>
        <taxon>Harpellales</taxon>
        <taxon>Legeriomycetaceae</taxon>
        <taxon>Smittium</taxon>
    </lineage>
</organism>
<feature type="domain" description="CNH" evidence="4">
    <location>
        <begin position="1028"/>
        <end position="1323"/>
    </location>
</feature>
<dbReference type="EMBL" id="MBFR01000014">
    <property type="protein sequence ID" value="PVU97286.1"/>
    <property type="molecule type" value="Genomic_DNA"/>
</dbReference>
<dbReference type="Pfam" id="PF00621">
    <property type="entry name" value="RhoGEF"/>
    <property type="match status" value="1"/>
</dbReference>
<dbReference type="PROSITE" id="PS50010">
    <property type="entry name" value="DH_2"/>
    <property type="match status" value="1"/>
</dbReference>
<feature type="region of interest" description="Disordered" evidence="2">
    <location>
        <begin position="206"/>
        <end position="239"/>
    </location>
</feature>
<dbReference type="InterPro" id="IPR001180">
    <property type="entry name" value="CNH_dom"/>
</dbReference>
<dbReference type="InterPro" id="IPR052233">
    <property type="entry name" value="Rho-type_GEFs"/>
</dbReference>
<evidence type="ECO:0000259" key="3">
    <source>
        <dbReference type="PROSITE" id="PS50010"/>
    </source>
</evidence>
<evidence type="ECO:0000256" key="2">
    <source>
        <dbReference type="SAM" id="MobiDB-lite"/>
    </source>
</evidence>
<sequence length="1595" mass="178928">MDKHKVSSTNTSSQRFNFFNIDFGKSSSASKKPSSKPNIIPKISTPIQYEQNKLASPAVGLVYTFLNNLPTQNISYKNVTYNYAFSGKTAIDTISKAFKMPNRDACVNISQKIVKNNISYPLLSSPQSPFYIDNEDVFYILTSHGIDSLNSTALLLHHLSSKNKLLSITSTSPKFIKLSPTPSTLTNIHDLSPTNKHPQPFNLLVPRQETRPKSIKRSSLDFHQSSDSPTQTRSESPKEFNYNLNKVDIPQLELSFALKNYLTEDKSTSSSSKYLKFNNSRSNSIISSSKMLSNLDLNFGTGFKADLENELFPLSDFQSSSPSTDLENFSHINVQLPSPKGLHLLSELEHDQRVSDTTIIDNQSQPLSDYRKSLLNTDPVSSIHSSTFNSHQDKNVLYPFIDLKPSLSSNSLESSQHSHIKPLLISNLNESNHTNPSSYSDFFNKINLKHNNSTNTIEQGFTKMSNVSIPKLQNEYQFLPTGVTLRNKKSVQSNSKKSLLKQFGRSANDLKGLWSSSRISKDDYDISSPTVLSSVGISISRSISCEPKRPILWSHTIPKEELILYSSDFIKWQEAVYETIETEKDYLKDMKLIEKIYIEPLICSGCIKRENVDGFIKSLFLNYNDLIELNSSLCSELSVRQMQYTRKPLTTVSDIFVKWSENLDPFITYSIGVQLSQVALEAEMHINEDFAKFIYSTELNDLSRKLPIQSFLSRPTARFAKYPLLFMSILKHMPKKGYETEIANFQLVLERVKHALEWINELNSNQVKKLRLLRLSTQIKTTVEESEILDINNKNRELLLEDDFYCADGTVMRGFLFDNCFILATKKKVLHAKGITEYIVHRGPLPLMLLSINSEFSKESDYIHPLVPKKIGFGRLPTIIAKSSTSHSVAQYNNNDNCSNNYSNLGTNNTGMPVRISNNNGNFSKSNSRYSAAAFSTISHVSHTSHASNALINSNNNLKPGNMDAIANSVPMTFVMISKLGWELTLWAASANNRDLWIECVNSRVAMLNDQASKKLSFALHSCNLQMGFKAVCMAEYVSTTKIKMLMIGAADGIYLCQAKSISSMKKVCSLPNIYNIAVLSRYNTVIVLYDKIVIAIPLNELENTPNSNLHNKGTKLASSVTYFDVGMYFDIPLIVLMKYRNNKSYYKCLSPVEYDTSKEIENSTVNSSLVYQNTLFGLKIAHEFCVPGLSSKVFFFKKKLCIANGNCFDVIDLDNKVISQSLPRNLDSMPESSAMAIYRVNKLFLLCFEGYAIYIDRMGQQVFPDLVIHYLVKPVQFAFVYPNYLIIIGKDFIEIRYIDTGDLFLILRIPGVKCLNRGSHPLTHTPQRSGSNKKSIMLSMKSNYLPKSVRAASVYDYQESLCSYESQSDGEESTGGGKALERHDSNGSNNSSGSQANEENSKTRLSTETQSSIELDKEEEGVPLGKVSHSLTKAKNRLSRLSNVQMRTGKVYLAAVGSNRPLSAKSSNSKFTLGSEVPNEQNQYLTQHEKQNSFGSSNTNNYGYSDQFSESAIRSQSPGIAPQQNSTANTGLNVGYVQLRAQAQGTNQQRTSAQTNSVTSSKYNNYNFANSTPTGSVFVNELYNDYAIVEMILP</sequence>
<name>A0A2T9YYB1_9FUNG</name>
<dbReference type="PANTHER" id="PTHR46572">
    <property type="entry name" value="RHO1 GDP-GTP EXCHANGE PROTEIN 1-RELATED"/>
    <property type="match status" value="1"/>
</dbReference>
<accession>A0A2T9YYB1</accession>
<dbReference type="InterPro" id="IPR035899">
    <property type="entry name" value="DBL_dom_sf"/>
</dbReference>
<dbReference type="PROSITE" id="PS50219">
    <property type="entry name" value="CNH"/>
    <property type="match status" value="1"/>
</dbReference>
<evidence type="ECO:0000313" key="6">
    <source>
        <dbReference type="Proteomes" id="UP000245383"/>
    </source>
</evidence>
<dbReference type="PANTHER" id="PTHR46572:SF1">
    <property type="entry name" value="RHO1 GUANINE NUCLEOTIDE EXCHANGE FACTOR TUS1"/>
    <property type="match status" value="1"/>
</dbReference>
<dbReference type="Gene3D" id="1.20.900.10">
    <property type="entry name" value="Dbl homology (DH) domain"/>
    <property type="match status" value="1"/>
</dbReference>
<dbReference type="InterPro" id="IPR011993">
    <property type="entry name" value="PH-like_dom_sf"/>
</dbReference>
<dbReference type="SMART" id="SM00325">
    <property type="entry name" value="RhoGEF"/>
    <property type="match status" value="1"/>
</dbReference>
<dbReference type="Proteomes" id="UP000245383">
    <property type="component" value="Unassembled WGS sequence"/>
</dbReference>
<protein>
    <recommendedName>
        <fullName evidence="7">DH domain-containing protein</fullName>
    </recommendedName>
</protein>
<proteinExistence type="predicted"/>
<feature type="domain" description="DH" evidence="3">
    <location>
        <begin position="571"/>
        <end position="762"/>
    </location>
</feature>
<dbReference type="SUPFAM" id="SSF48065">
    <property type="entry name" value="DBL homology domain (DH-domain)"/>
    <property type="match status" value="1"/>
</dbReference>
<evidence type="ECO:0000256" key="1">
    <source>
        <dbReference type="ARBA" id="ARBA00022658"/>
    </source>
</evidence>
<feature type="compositionally biased region" description="Polar residues" evidence="2">
    <location>
        <begin position="221"/>
        <end position="234"/>
    </location>
</feature>